<dbReference type="EMBL" id="CP119078">
    <property type="protein sequence ID" value="WED42514.1"/>
    <property type="molecule type" value="Genomic_DNA"/>
</dbReference>
<accession>A0ABY8AP80</accession>
<organism evidence="1 2">
    <name type="scientific">Legionella cardiaca</name>
    <dbReference type="NCBI Taxonomy" id="1071983"/>
    <lineage>
        <taxon>Bacteria</taxon>
        <taxon>Pseudomonadati</taxon>
        <taxon>Pseudomonadota</taxon>
        <taxon>Gammaproteobacteria</taxon>
        <taxon>Legionellales</taxon>
        <taxon>Legionellaceae</taxon>
        <taxon>Legionella</taxon>
    </lineage>
</organism>
<name>A0ABY8AP80_9GAMM</name>
<dbReference type="Proteomes" id="UP001222087">
    <property type="component" value="Chromosome"/>
</dbReference>
<reference evidence="1 2" key="1">
    <citation type="submission" date="2023-02" db="EMBL/GenBank/DDBJ databases">
        <title>Genome Sequence of L. cardiaca H63T.</title>
        <authorList>
            <person name="Lopez A.E."/>
            <person name="Cianciotto N.P."/>
        </authorList>
    </citation>
    <scope>NUCLEOTIDE SEQUENCE [LARGE SCALE GENOMIC DNA]</scope>
    <source>
        <strain evidence="1 2">H63</strain>
    </source>
</reference>
<dbReference type="RefSeq" id="WP_275088336.1">
    <property type="nucleotide sequence ID" value="NZ_CP119078.1"/>
</dbReference>
<evidence type="ECO:0000313" key="1">
    <source>
        <dbReference type="EMBL" id="WED42514.1"/>
    </source>
</evidence>
<evidence type="ECO:0000313" key="2">
    <source>
        <dbReference type="Proteomes" id="UP001222087"/>
    </source>
</evidence>
<evidence type="ECO:0008006" key="3">
    <source>
        <dbReference type="Google" id="ProtNLM"/>
    </source>
</evidence>
<keyword evidence="2" id="KW-1185">Reference proteome</keyword>
<sequence length="1065" mass="123748">MLVSRVHEFIKAIISIEHKLGKVDKKLLHDLQEKYPLFNDKISLNTSLHAPSETLSADELQWLQEHFAQRWQELADSPIDYTFDPREVNTPWVTLAKELGDELKKPYLMILMPTLLNDSDPDMLSCHLEQNQDPRSIYLSDDGKTWHRVQGLFERLQQPLAVFSTYDQKKIQPRALTLREMFRIRSKKGDELAKEIDHETYANFWDYVIRRVTPTWQKKGKLPEHLLSHLLEMVELYFNAKATNGNLDEFKKKLKILASDLERCSLEDINHFYGIEIYGKQHNHYLVDILLDCLEDSADLADKLADVARWLCRFDPTLISKCKNLVPVYETLKVGEYFDASHLRQLITKLDVGVIEIKPKIQELLEKIPEKGEITAEIIDEIKRIYALRWQYVKDKADDYLRKPNETNRSWIRLAQYLAGAGYVEANYYKLLIPTLIHNNDPITLESVTNYPLTHFILSEDERELIYLPNCISQHQSNGTFYYFSIANRFRMLSTKELERLPFAAPQFYEYYAQVVTTEEENLPLTKETIVAIKDLVNGTLNPMALRLTHKITGEQEKIAEQAYIKFLDFVSQLPSDEAARLYAHTVVWRGQKKRFSELMDDVQLNETPVETKTNKTEERTATKPIFEVLKVGEHYESAHLQKVISELDPGITEISLKIQEFLKKIPENGEVTAEIINEIKNLYALCGYKAEPPRQRECIAVIGQFLAKLVLDYDPKTRFRPGIEETSLAALDEMRLCSAKQVFRDWEYVTEEEATRRALTVIVSLMTHNFSYVWGTGVPLHLWDQTNTTTATGKELFNSLEFALEQEDLSKIRFIYTYVMNNIVEKALAQKDIIKKCTRYEDTLSWLKTIKDESMFKLENRTCFDPKFLFIELAASAKKYSSKSKTLIDGFMEQLIRTLMQPETEHVKWIRINIEFNKLLNNKNFIAKDRKILLNHLRSSPQLVDEGNFITSFANFLIHRLTVINVRANNKKQGLFGVDPGQYKLNYSQIKECFDKRVQPSLTTESINKLTMVDVIAQLKEAGKNLAGGQVTTTKYLDSMSRRIHPSKSDYELQHSEPQTYSLM</sequence>
<gene>
    <name evidence="1" type="ORF">PXX05_11390</name>
</gene>
<proteinExistence type="predicted"/>
<protein>
    <recommendedName>
        <fullName evidence="3">Oxidoreductase</fullName>
    </recommendedName>
</protein>